<reference evidence="12 13" key="2">
    <citation type="journal article" date="2017" name="Int. J. Syst. Evol. Microbiol.">
        <title>Gordonia phthalatica sp. nov., a di-n-butyl phthalate-degrading bacterium isolated from activated sludge.</title>
        <authorList>
            <person name="Jin D."/>
            <person name="Kong X."/>
            <person name="Jia M."/>
            <person name="Yu X."/>
            <person name="Wang X."/>
            <person name="Zhuang X."/>
            <person name="Deng Y."/>
            <person name="Bai Z."/>
        </authorList>
    </citation>
    <scope>NUCLEOTIDE SEQUENCE [LARGE SCALE GENOMIC DNA]</scope>
    <source>
        <strain evidence="12 13">QH-11</strain>
    </source>
</reference>
<keyword evidence="9" id="KW-0812">Transmembrane</keyword>
<feature type="transmembrane region" description="Helical" evidence="9">
    <location>
        <begin position="12"/>
        <end position="31"/>
    </location>
</feature>
<evidence type="ECO:0000256" key="1">
    <source>
        <dbReference type="ARBA" id="ARBA00000085"/>
    </source>
</evidence>
<evidence type="ECO:0000256" key="7">
    <source>
        <dbReference type="ARBA" id="ARBA00022840"/>
    </source>
</evidence>
<dbReference type="Pfam" id="PF02518">
    <property type="entry name" value="HATPase_c"/>
    <property type="match status" value="1"/>
</dbReference>
<keyword evidence="7" id="KW-0067">ATP-binding</keyword>
<protein>
    <recommendedName>
        <fullName evidence="2">histidine kinase</fullName>
        <ecNumber evidence="2">2.7.13.3</ecNumber>
    </recommendedName>
</protein>
<dbReference type="InterPro" id="IPR050482">
    <property type="entry name" value="Sensor_HK_TwoCompSys"/>
</dbReference>
<feature type="domain" description="Signal transduction histidine kinase subgroup 3 dimerisation and phosphoacceptor" evidence="11">
    <location>
        <begin position="188"/>
        <end position="250"/>
    </location>
</feature>
<proteinExistence type="predicted"/>
<keyword evidence="6" id="KW-0418">Kinase</keyword>
<dbReference type="PATRIC" id="fig|1136941.3.peg.432"/>
<keyword evidence="5" id="KW-0547">Nucleotide-binding</keyword>
<dbReference type="EMBL" id="CP011853">
    <property type="protein sequence ID" value="ALG83530.1"/>
    <property type="molecule type" value="Genomic_DNA"/>
</dbReference>
<keyword evidence="8" id="KW-0902">Two-component regulatory system</keyword>
<keyword evidence="3" id="KW-0597">Phosphoprotein</keyword>
<evidence type="ECO:0000256" key="9">
    <source>
        <dbReference type="SAM" id="Phobius"/>
    </source>
</evidence>
<name>A0A0N9N8F9_9ACTN</name>
<dbReference type="Gene3D" id="3.30.565.10">
    <property type="entry name" value="Histidine kinase-like ATPase, C-terminal domain"/>
    <property type="match status" value="1"/>
</dbReference>
<keyword evidence="4" id="KW-0808">Transferase</keyword>
<keyword evidence="9" id="KW-0472">Membrane</keyword>
<feature type="transmembrane region" description="Helical" evidence="9">
    <location>
        <begin position="72"/>
        <end position="91"/>
    </location>
</feature>
<dbReference type="OrthoDB" id="227596at2"/>
<dbReference type="Gene3D" id="1.20.5.1930">
    <property type="match status" value="1"/>
</dbReference>
<dbReference type="GO" id="GO:0046983">
    <property type="term" value="F:protein dimerization activity"/>
    <property type="evidence" value="ECO:0007669"/>
    <property type="project" value="InterPro"/>
</dbReference>
<keyword evidence="9" id="KW-1133">Transmembrane helix</keyword>
<sequence length="403" mass="40197">MTALDGTSRAGTIGWHVATIVPALGLLAAGVESYRGFGPVSVTSAVVVQTIGLLGGLLCYAGATRGRRAVTVAGLAVLAMASIGGALVVSLDGFTGGTVWPFAGVWALIVATGFAVARARTIGDGAVIGSAVALALLSVIPAAVQSPGVAGYVLPVGVAVAVSLTVGVRSRAAAERLRAVAESVRVTERTAMAHELHDLVAHEVAGIAVLAQAGVAIGRGDTEILTRIGDSAARALVDIRALVDTLRDPDASGPAVAPTGAGAEELVETATSFADSAPGTVGVEIDGLDETIPAVVYLAAHRILSESLTNIRRHAATSSTVDISIRRESDDVVLEVSNSLDAAAATARGVTVSAGSGSGSGVAGMVERAESVGGTASAGAAGDRWTVRATLPVHGRTTTRRSR</sequence>
<evidence type="ECO:0000256" key="3">
    <source>
        <dbReference type="ARBA" id="ARBA00022553"/>
    </source>
</evidence>
<evidence type="ECO:0000256" key="8">
    <source>
        <dbReference type="ARBA" id="ARBA00023012"/>
    </source>
</evidence>
<feature type="transmembrane region" description="Helical" evidence="9">
    <location>
        <begin position="149"/>
        <end position="168"/>
    </location>
</feature>
<reference evidence="13" key="1">
    <citation type="submission" date="2015-06" db="EMBL/GenBank/DDBJ databases">
        <title>Complete genome sequence and metabolic analysis of phthalate degradation pathway in Gordonia sp. QH-11.</title>
        <authorList>
            <person name="Jin D."/>
            <person name="Kong X."/>
            <person name="Bai Z."/>
        </authorList>
    </citation>
    <scope>NUCLEOTIDE SEQUENCE [LARGE SCALE GENOMIC DNA]</scope>
    <source>
        <strain evidence="13">QH-11</strain>
    </source>
</reference>
<dbReference type="KEGG" id="goq:ACH46_02160"/>
<dbReference type="RefSeq" id="WP_062391484.1">
    <property type="nucleotide sequence ID" value="NZ_CP011853.1"/>
</dbReference>
<dbReference type="AlphaFoldDB" id="A0A0N9N8F9"/>
<feature type="domain" description="Histidine kinase/HSP90-like ATPase" evidence="10">
    <location>
        <begin position="299"/>
        <end position="393"/>
    </location>
</feature>
<evidence type="ECO:0000256" key="5">
    <source>
        <dbReference type="ARBA" id="ARBA00022741"/>
    </source>
</evidence>
<dbReference type="GO" id="GO:0016020">
    <property type="term" value="C:membrane"/>
    <property type="evidence" value="ECO:0007669"/>
    <property type="project" value="InterPro"/>
</dbReference>
<dbReference type="PANTHER" id="PTHR24421:SF10">
    <property type="entry name" value="NITRATE_NITRITE SENSOR PROTEIN NARQ"/>
    <property type="match status" value="1"/>
</dbReference>
<evidence type="ECO:0000259" key="10">
    <source>
        <dbReference type="Pfam" id="PF02518"/>
    </source>
</evidence>
<dbReference type="InterPro" id="IPR036890">
    <property type="entry name" value="HATPase_C_sf"/>
</dbReference>
<dbReference type="EC" id="2.7.13.3" evidence="2"/>
<gene>
    <name evidence="12" type="ORF">ACH46_02160</name>
</gene>
<organism evidence="12 13">
    <name type="scientific">Gordonia phthalatica</name>
    <dbReference type="NCBI Taxonomy" id="1136941"/>
    <lineage>
        <taxon>Bacteria</taxon>
        <taxon>Bacillati</taxon>
        <taxon>Actinomycetota</taxon>
        <taxon>Actinomycetes</taxon>
        <taxon>Mycobacteriales</taxon>
        <taxon>Gordoniaceae</taxon>
        <taxon>Gordonia</taxon>
    </lineage>
</organism>
<dbReference type="Proteomes" id="UP000063789">
    <property type="component" value="Chromosome"/>
</dbReference>
<evidence type="ECO:0000259" key="11">
    <source>
        <dbReference type="Pfam" id="PF07730"/>
    </source>
</evidence>
<dbReference type="Pfam" id="PF07730">
    <property type="entry name" value="HisKA_3"/>
    <property type="match status" value="1"/>
</dbReference>
<dbReference type="GO" id="GO:0005524">
    <property type="term" value="F:ATP binding"/>
    <property type="evidence" value="ECO:0007669"/>
    <property type="project" value="UniProtKB-KW"/>
</dbReference>
<evidence type="ECO:0000256" key="2">
    <source>
        <dbReference type="ARBA" id="ARBA00012438"/>
    </source>
</evidence>
<evidence type="ECO:0000313" key="12">
    <source>
        <dbReference type="EMBL" id="ALG83530.1"/>
    </source>
</evidence>
<comment type="catalytic activity">
    <reaction evidence="1">
        <text>ATP + protein L-histidine = ADP + protein N-phospho-L-histidine.</text>
        <dbReference type="EC" id="2.7.13.3"/>
    </reaction>
</comment>
<dbReference type="InterPro" id="IPR011712">
    <property type="entry name" value="Sig_transdc_His_kin_sub3_dim/P"/>
</dbReference>
<dbReference type="SUPFAM" id="SSF55874">
    <property type="entry name" value="ATPase domain of HSP90 chaperone/DNA topoisomerase II/histidine kinase"/>
    <property type="match status" value="1"/>
</dbReference>
<evidence type="ECO:0000313" key="13">
    <source>
        <dbReference type="Proteomes" id="UP000063789"/>
    </source>
</evidence>
<feature type="transmembrane region" description="Helical" evidence="9">
    <location>
        <begin position="37"/>
        <end position="60"/>
    </location>
</feature>
<dbReference type="PANTHER" id="PTHR24421">
    <property type="entry name" value="NITRATE/NITRITE SENSOR PROTEIN NARX-RELATED"/>
    <property type="match status" value="1"/>
</dbReference>
<keyword evidence="13" id="KW-1185">Reference proteome</keyword>
<dbReference type="STRING" id="1136941.ACH46_02160"/>
<accession>A0A0N9N8F9</accession>
<dbReference type="InterPro" id="IPR003594">
    <property type="entry name" value="HATPase_dom"/>
</dbReference>
<feature type="transmembrane region" description="Helical" evidence="9">
    <location>
        <begin position="124"/>
        <end position="143"/>
    </location>
</feature>
<feature type="transmembrane region" description="Helical" evidence="9">
    <location>
        <begin position="97"/>
        <end position="117"/>
    </location>
</feature>
<evidence type="ECO:0000256" key="6">
    <source>
        <dbReference type="ARBA" id="ARBA00022777"/>
    </source>
</evidence>
<evidence type="ECO:0000256" key="4">
    <source>
        <dbReference type="ARBA" id="ARBA00022679"/>
    </source>
</evidence>
<dbReference type="GO" id="GO:0000155">
    <property type="term" value="F:phosphorelay sensor kinase activity"/>
    <property type="evidence" value="ECO:0007669"/>
    <property type="project" value="InterPro"/>
</dbReference>